<dbReference type="OrthoDB" id="111180at2"/>
<reference evidence="1" key="1">
    <citation type="submission" date="2016-01" db="EMBL/GenBank/DDBJ databases">
        <authorList>
            <person name="Peeters C."/>
        </authorList>
    </citation>
    <scope>NUCLEOTIDE SEQUENCE [LARGE SCALE GENOMIC DNA]</scope>
    <source>
        <strain evidence="1">LMG 29317</strain>
    </source>
</reference>
<protein>
    <recommendedName>
        <fullName evidence="3">Transposase, IS4 family protein</fullName>
    </recommendedName>
</protein>
<accession>A0A158KRX3</accession>
<gene>
    <name evidence="1" type="ORF">AWB74_06614</name>
</gene>
<sequence>MSGAHHFPAHRTIYDFRPRHLEEFTELFTWIVRLAREVGLIKLGTIAVDGNKLKAKIGRHAKR</sequence>
<evidence type="ECO:0000313" key="2">
    <source>
        <dbReference type="Proteomes" id="UP000055019"/>
    </source>
</evidence>
<organism evidence="1 2">
    <name type="scientific">Caballeronia arvi</name>
    <dbReference type="NCBI Taxonomy" id="1777135"/>
    <lineage>
        <taxon>Bacteria</taxon>
        <taxon>Pseudomonadati</taxon>
        <taxon>Pseudomonadota</taxon>
        <taxon>Betaproteobacteria</taxon>
        <taxon>Burkholderiales</taxon>
        <taxon>Burkholderiaceae</taxon>
        <taxon>Caballeronia</taxon>
    </lineage>
</organism>
<keyword evidence="2" id="KW-1185">Reference proteome</keyword>
<evidence type="ECO:0000313" key="1">
    <source>
        <dbReference type="EMBL" id="SAL83483.1"/>
    </source>
</evidence>
<evidence type="ECO:0008006" key="3">
    <source>
        <dbReference type="Google" id="ProtNLM"/>
    </source>
</evidence>
<comment type="caution">
    <text evidence="1">The sequence shown here is derived from an EMBL/GenBank/DDBJ whole genome shotgun (WGS) entry which is preliminary data.</text>
</comment>
<dbReference type="EMBL" id="FCOM02000047">
    <property type="protein sequence ID" value="SAL83483.1"/>
    <property type="molecule type" value="Genomic_DNA"/>
</dbReference>
<proteinExistence type="predicted"/>
<dbReference type="Proteomes" id="UP000055019">
    <property type="component" value="Unassembled WGS sequence"/>
</dbReference>
<dbReference type="AlphaFoldDB" id="A0A158KRX3"/>
<name>A0A158KRX3_9BURK</name>